<sequence length="548" mass="60585">MGSSSISPSMFATSLTLGSTTLFPKKIGTPAFVVTRSSTSLNQPTKVYCIKYEPEGTSTTTKRTLPGPMKLAIIGNLHNLVGSLPHHALRDLAKEHGPIMHLQLGEVSTVVVSSAELVEEVLRVQDISFAQRPNLLAPTILTYGGLDIAFAPYGEYWKQMRKFCMTELLSPKRVQSFTSVRHDEVKNLVESVLSSAGSSINFSKMVLLFANKVVCRSAFGSKCSEDKQEAVIEGAKKVLELAAGFNIVDVFPSLAFLQGITGMKAELVALQEQLSEVFDTIIEEHRERLRTTGKGGGESGEDDLLDVLLRLQESDNLRCPITRNGVKAVILDMFVAGTDTSSITSEWAMAEMMKNPRVLKKAQAEVRQNLRGKKAITDTDVEELNYLKAVIKETLRLHPPLPLLTPRQNRETCVVNGYEIPAKTRVMINAWALGRDPKYWSDAESFIPERFEDGRLDFKGQNFEFIPFGAGRRICPGMHFGLANVVLPLAQLLYHFDWALPDGMSPQNLDMTEKFGATVGRKQSLMLIATPTDDISDHQHAEGMEVLI</sequence>
<comment type="caution">
    <text evidence="14">The sequence shown here is derived from an EMBL/GenBank/DDBJ whole genome shotgun (WGS) entry which is preliminary data.</text>
</comment>
<evidence type="ECO:0000313" key="14">
    <source>
        <dbReference type="EMBL" id="KAJ8759764.1"/>
    </source>
</evidence>
<evidence type="ECO:0000256" key="9">
    <source>
        <dbReference type="ARBA" id="ARBA00023004"/>
    </source>
</evidence>
<dbReference type="InterPro" id="IPR002401">
    <property type="entry name" value="Cyt_P450_E_grp-I"/>
</dbReference>
<dbReference type="PRINTS" id="PR00385">
    <property type="entry name" value="P450"/>
</dbReference>
<proteinExistence type="inferred from homology"/>
<evidence type="ECO:0000313" key="15">
    <source>
        <dbReference type="Proteomes" id="UP001159364"/>
    </source>
</evidence>
<comment type="similarity">
    <text evidence="3 13">Belongs to the cytochrome P450 family.</text>
</comment>
<keyword evidence="5" id="KW-0812">Transmembrane</keyword>
<keyword evidence="8 13" id="KW-0560">Oxidoreductase</keyword>
<keyword evidence="11" id="KW-0472">Membrane</keyword>
<protein>
    <recommendedName>
        <fullName evidence="16">Cytochrome P450</fullName>
    </recommendedName>
</protein>
<keyword evidence="7" id="KW-1133">Transmembrane helix</keyword>
<evidence type="ECO:0000256" key="12">
    <source>
        <dbReference type="PIRSR" id="PIRSR602401-1"/>
    </source>
</evidence>
<name>A0AAV8T0U5_9ROSI</name>
<dbReference type="EMBL" id="JAIWQS010000007">
    <property type="protein sequence ID" value="KAJ8759764.1"/>
    <property type="molecule type" value="Genomic_DNA"/>
</dbReference>
<keyword evidence="9 12" id="KW-0408">Iron</keyword>
<keyword evidence="15" id="KW-1185">Reference proteome</keyword>
<dbReference type="SUPFAM" id="SSF48264">
    <property type="entry name" value="Cytochrome P450"/>
    <property type="match status" value="1"/>
</dbReference>
<keyword evidence="6 12" id="KW-0479">Metal-binding</keyword>
<dbReference type="PANTHER" id="PTHR47953:SF19">
    <property type="entry name" value="OS06G0641600 PROTEIN"/>
    <property type="match status" value="1"/>
</dbReference>
<evidence type="ECO:0008006" key="16">
    <source>
        <dbReference type="Google" id="ProtNLM"/>
    </source>
</evidence>
<dbReference type="InterPro" id="IPR001128">
    <property type="entry name" value="Cyt_P450"/>
</dbReference>
<evidence type="ECO:0000256" key="4">
    <source>
        <dbReference type="ARBA" id="ARBA00022617"/>
    </source>
</evidence>
<dbReference type="GO" id="GO:0004497">
    <property type="term" value="F:monooxygenase activity"/>
    <property type="evidence" value="ECO:0007669"/>
    <property type="project" value="UniProtKB-KW"/>
</dbReference>
<evidence type="ECO:0000256" key="7">
    <source>
        <dbReference type="ARBA" id="ARBA00022989"/>
    </source>
</evidence>
<evidence type="ECO:0000256" key="2">
    <source>
        <dbReference type="ARBA" id="ARBA00004167"/>
    </source>
</evidence>
<evidence type="ECO:0000256" key="6">
    <source>
        <dbReference type="ARBA" id="ARBA00022723"/>
    </source>
</evidence>
<evidence type="ECO:0000256" key="8">
    <source>
        <dbReference type="ARBA" id="ARBA00023002"/>
    </source>
</evidence>
<evidence type="ECO:0000256" key="5">
    <source>
        <dbReference type="ARBA" id="ARBA00022692"/>
    </source>
</evidence>
<dbReference type="Proteomes" id="UP001159364">
    <property type="component" value="Linkage Group LG07"/>
</dbReference>
<gene>
    <name evidence="14" type="ORF">K2173_009865</name>
</gene>
<evidence type="ECO:0000256" key="3">
    <source>
        <dbReference type="ARBA" id="ARBA00010617"/>
    </source>
</evidence>
<accession>A0AAV8T0U5</accession>
<organism evidence="14 15">
    <name type="scientific">Erythroxylum novogranatense</name>
    <dbReference type="NCBI Taxonomy" id="1862640"/>
    <lineage>
        <taxon>Eukaryota</taxon>
        <taxon>Viridiplantae</taxon>
        <taxon>Streptophyta</taxon>
        <taxon>Embryophyta</taxon>
        <taxon>Tracheophyta</taxon>
        <taxon>Spermatophyta</taxon>
        <taxon>Magnoliopsida</taxon>
        <taxon>eudicotyledons</taxon>
        <taxon>Gunneridae</taxon>
        <taxon>Pentapetalae</taxon>
        <taxon>rosids</taxon>
        <taxon>fabids</taxon>
        <taxon>Malpighiales</taxon>
        <taxon>Erythroxylaceae</taxon>
        <taxon>Erythroxylum</taxon>
    </lineage>
</organism>
<dbReference type="InterPro" id="IPR017972">
    <property type="entry name" value="Cyt_P450_CS"/>
</dbReference>
<feature type="binding site" description="axial binding residue" evidence="12">
    <location>
        <position position="475"/>
    </location>
    <ligand>
        <name>heme</name>
        <dbReference type="ChEBI" id="CHEBI:30413"/>
    </ligand>
    <ligandPart>
        <name>Fe</name>
        <dbReference type="ChEBI" id="CHEBI:18248"/>
    </ligandPart>
</feature>
<dbReference type="GO" id="GO:0020037">
    <property type="term" value="F:heme binding"/>
    <property type="evidence" value="ECO:0007669"/>
    <property type="project" value="InterPro"/>
</dbReference>
<evidence type="ECO:0000256" key="10">
    <source>
        <dbReference type="ARBA" id="ARBA00023033"/>
    </source>
</evidence>
<dbReference type="Gene3D" id="1.10.630.10">
    <property type="entry name" value="Cytochrome P450"/>
    <property type="match status" value="1"/>
</dbReference>
<dbReference type="GO" id="GO:0016020">
    <property type="term" value="C:membrane"/>
    <property type="evidence" value="ECO:0007669"/>
    <property type="project" value="UniProtKB-SubCell"/>
</dbReference>
<dbReference type="FunFam" id="1.10.630.10:FF:000043">
    <property type="entry name" value="Cytochrome P450 99A2"/>
    <property type="match status" value="1"/>
</dbReference>
<dbReference type="InterPro" id="IPR052306">
    <property type="entry name" value="CYP450_71D"/>
</dbReference>
<evidence type="ECO:0000256" key="11">
    <source>
        <dbReference type="ARBA" id="ARBA00023136"/>
    </source>
</evidence>
<dbReference type="GO" id="GO:0016705">
    <property type="term" value="F:oxidoreductase activity, acting on paired donors, with incorporation or reduction of molecular oxygen"/>
    <property type="evidence" value="ECO:0007669"/>
    <property type="project" value="InterPro"/>
</dbReference>
<dbReference type="PRINTS" id="PR00463">
    <property type="entry name" value="EP450I"/>
</dbReference>
<dbReference type="AlphaFoldDB" id="A0AAV8T0U5"/>
<dbReference type="Pfam" id="PF00067">
    <property type="entry name" value="p450"/>
    <property type="match status" value="1"/>
</dbReference>
<evidence type="ECO:0000256" key="13">
    <source>
        <dbReference type="RuleBase" id="RU000461"/>
    </source>
</evidence>
<dbReference type="GO" id="GO:0005506">
    <property type="term" value="F:iron ion binding"/>
    <property type="evidence" value="ECO:0007669"/>
    <property type="project" value="InterPro"/>
</dbReference>
<keyword evidence="4 12" id="KW-0349">Heme</keyword>
<reference evidence="14 15" key="1">
    <citation type="submission" date="2021-09" db="EMBL/GenBank/DDBJ databases">
        <title>Genomic insights and catalytic innovation underlie evolution of tropane alkaloids biosynthesis.</title>
        <authorList>
            <person name="Wang Y.-J."/>
            <person name="Tian T."/>
            <person name="Huang J.-P."/>
            <person name="Huang S.-X."/>
        </authorList>
    </citation>
    <scope>NUCLEOTIDE SEQUENCE [LARGE SCALE GENOMIC DNA]</scope>
    <source>
        <strain evidence="14">KIB-2018</strain>
        <tissue evidence="14">Leaf</tissue>
    </source>
</reference>
<evidence type="ECO:0000256" key="1">
    <source>
        <dbReference type="ARBA" id="ARBA00001971"/>
    </source>
</evidence>
<dbReference type="PROSITE" id="PS00086">
    <property type="entry name" value="CYTOCHROME_P450"/>
    <property type="match status" value="1"/>
</dbReference>
<comment type="subcellular location">
    <subcellularLocation>
        <location evidence="2">Membrane</location>
        <topology evidence="2">Single-pass membrane protein</topology>
    </subcellularLocation>
</comment>
<keyword evidence="10 13" id="KW-0503">Monooxygenase</keyword>
<comment type="cofactor">
    <cofactor evidence="1 12">
        <name>heme</name>
        <dbReference type="ChEBI" id="CHEBI:30413"/>
    </cofactor>
</comment>
<dbReference type="CDD" id="cd11072">
    <property type="entry name" value="CYP71-like"/>
    <property type="match status" value="1"/>
</dbReference>
<dbReference type="PANTHER" id="PTHR47953">
    <property type="entry name" value="OS08G0105600 PROTEIN"/>
    <property type="match status" value="1"/>
</dbReference>
<dbReference type="InterPro" id="IPR036396">
    <property type="entry name" value="Cyt_P450_sf"/>
</dbReference>